<accession>A0ABX7RD04</accession>
<feature type="signal peptide" evidence="1">
    <location>
        <begin position="1"/>
        <end position="26"/>
    </location>
</feature>
<keyword evidence="1" id="KW-0732">Signal</keyword>
<dbReference type="PROSITE" id="PS51257">
    <property type="entry name" value="PROKAR_LIPOPROTEIN"/>
    <property type="match status" value="1"/>
</dbReference>
<evidence type="ECO:0000256" key="1">
    <source>
        <dbReference type="SAM" id="SignalP"/>
    </source>
</evidence>
<evidence type="ECO:0000313" key="3">
    <source>
        <dbReference type="Proteomes" id="UP000663400"/>
    </source>
</evidence>
<organism evidence="2 3">
    <name type="scientific">Lysobacter arenosi</name>
    <dbReference type="NCBI Taxonomy" id="2795387"/>
    <lineage>
        <taxon>Bacteria</taxon>
        <taxon>Pseudomonadati</taxon>
        <taxon>Pseudomonadota</taxon>
        <taxon>Gammaproteobacteria</taxon>
        <taxon>Lysobacterales</taxon>
        <taxon>Lysobacteraceae</taxon>
        <taxon>Lysobacter</taxon>
    </lineage>
</organism>
<gene>
    <name evidence="2" type="ORF">HIV01_001565</name>
</gene>
<dbReference type="EMBL" id="CP071517">
    <property type="protein sequence ID" value="QSX75287.1"/>
    <property type="molecule type" value="Genomic_DNA"/>
</dbReference>
<feature type="chain" id="PRO_5047270543" description="Lipoprotein" evidence="1">
    <location>
        <begin position="27"/>
        <end position="132"/>
    </location>
</feature>
<keyword evidence="3" id="KW-1185">Reference proteome</keyword>
<dbReference type="Proteomes" id="UP000663400">
    <property type="component" value="Chromosome"/>
</dbReference>
<evidence type="ECO:0008006" key="4">
    <source>
        <dbReference type="Google" id="ProtNLM"/>
    </source>
</evidence>
<dbReference type="RefSeq" id="WP_200604532.1">
    <property type="nucleotide sequence ID" value="NZ_CP071517.1"/>
</dbReference>
<protein>
    <recommendedName>
        <fullName evidence="4">Lipoprotein</fullName>
    </recommendedName>
</protein>
<reference evidence="2 3" key="1">
    <citation type="submission" date="2021-02" db="EMBL/GenBank/DDBJ databases">
        <title>Lysobacter arenosi sp. nov., isolated from soil of gangwondo yeongwol, south Korea.</title>
        <authorList>
            <person name="Kim K.R."/>
            <person name="Kim K.H."/>
            <person name="Jeon C.O."/>
        </authorList>
    </citation>
    <scope>NUCLEOTIDE SEQUENCE [LARGE SCALE GENOMIC DNA]</scope>
    <source>
        <strain evidence="2 3">R7</strain>
    </source>
</reference>
<sequence length="132" mass="13652">MSRLTRSLACAALILLLAGCASPVRDAIQVSGNQQFTLRPGERATLPGQSSLRYTGVANDSRCPPTVQCVWAGDAEVKLVFEQAGKDADVVLHSANPAPQPMGPWSLTLVGLERGAAPAATLRLENGEGGGG</sequence>
<proteinExistence type="predicted"/>
<name>A0ABX7RD04_9GAMM</name>
<evidence type="ECO:0000313" key="2">
    <source>
        <dbReference type="EMBL" id="QSX75287.1"/>
    </source>
</evidence>